<protein>
    <submittedName>
        <fullName evidence="1">WGS project CBMI000000000 data, contig CS3069_c001277</fullName>
    </submittedName>
</protein>
<reference evidence="1" key="1">
    <citation type="submission" date="2013-05" db="EMBL/GenBank/DDBJ databases">
        <title>Draft genome sequences of six wheat associated Fusarium spp. isolates.</title>
        <authorList>
            <person name="Moolhuijzen P.M."/>
            <person name="Manners J.M."/>
            <person name="Wilcox S."/>
            <person name="Bellgard M.I."/>
            <person name="Gardiner D.M."/>
        </authorList>
    </citation>
    <scope>NUCLEOTIDE SEQUENCE</scope>
    <source>
        <strain evidence="1">CS3069</strain>
    </source>
</reference>
<dbReference type="SUPFAM" id="SSF48452">
    <property type="entry name" value="TPR-like"/>
    <property type="match status" value="1"/>
</dbReference>
<sequence>MHSLVHPATRGWLKKQDRERRVSNDAICHLAARFPAINDAHYGLRKEYLLHAMCLLNRNQEDRTVEVYQLYEKVGHSFDADRRFKEAIRCFEEVYRWRQGRHPEKDHSRLISEPELASAYLGDRRIKDAIEILEHVVAIKAEILPEGDFSQQLSINLLKDCVKVQRG</sequence>
<dbReference type="EMBL" id="CBMI010001275">
    <property type="protein sequence ID" value="CEG04488.1"/>
    <property type="molecule type" value="Genomic_DNA"/>
</dbReference>
<evidence type="ECO:0000313" key="1">
    <source>
        <dbReference type="EMBL" id="CEG04488.1"/>
    </source>
</evidence>
<name>A0A090MBH6_9HYPO</name>
<proteinExistence type="predicted"/>
<gene>
    <name evidence="1" type="ORF">BN850_0054930</name>
</gene>
<dbReference type="InterPro" id="IPR011990">
    <property type="entry name" value="TPR-like_helical_dom_sf"/>
</dbReference>
<dbReference type="Gene3D" id="1.25.40.10">
    <property type="entry name" value="Tetratricopeptide repeat domain"/>
    <property type="match status" value="1"/>
</dbReference>
<accession>A0A090MBH6</accession>
<dbReference type="EMBL" id="HG318418">
    <property type="protein sequence ID" value="CEG05766.1"/>
    <property type="molecule type" value="Genomic_DNA"/>
</dbReference>
<dbReference type="AlphaFoldDB" id="A0A090MBH6"/>
<organism evidence="1">
    <name type="scientific">Fusarium clavum</name>
    <dbReference type="NCBI Taxonomy" id="2594811"/>
    <lineage>
        <taxon>Eukaryota</taxon>
        <taxon>Fungi</taxon>
        <taxon>Dikarya</taxon>
        <taxon>Ascomycota</taxon>
        <taxon>Pezizomycotina</taxon>
        <taxon>Sordariomycetes</taxon>
        <taxon>Hypocreomycetidae</taxon>
        <taxon>Hypocreales</taxon>
        <taxon>Nectriaceae</taxon>
        <taxon>Fusarium</taxon>
        <taxon>Fusarium incarnatum-equiseti species complex</taxon>
    </lineage>
</organism>